<dbReference type="CDD" id="cd17266">
    <property type="entry name" value="RMtype1_S_Sau1132ORF3780P-TRD2-CR2_like"/>
    <property type="match status" value="1"/>
</dbReference>
<sequence length="376" mass="41197">MVSSSMRGAEMRLGDHLDFSNGSTLRMRESQGRYPIYGANGAIGYAPEHNARGPLIIVGRVGSFCGSVHFCDSDVWITENAVACHVKNPAETRFWYYALQACGLNRHRAGSGQPLLNQSILRSISVRAVEPGERRRIGEILGAIDDKIAANRRVVEAAEQLMVATALRVRDHTALSNLATRSTASLGPREFDDTVALYSLPAFDRDAQVNLVDGRTIRSHKFVLPEPCVLFSKLNPGTPRIWNIPRLPSAMALASTEFVVLRPIGVDTSALWSAVRQPEVSATLHKMAAGMTGSRQRIQPRELLEVTVPDVRGLPAGPARALSSLGALCQRIRAESAHLYEVREVVLPLLIRGKVRVRADGDLPNERELYDKDGLP</sequence>
<dbReference type="EMBL" id="AP022613">
    <property type="protein sequence ID" value="BBZ38606.1"/>
    <property type="molecule type" value="Genomic_DNA"/>
</dbReference>
<dbReference type="GO" id="GO:0003677">
    <property type="term" value="F:DNA binding"/>
    <property type="evidence" value="ECO:0007669"/>
    <property type="project" value="UniProtKB-KW"/>
</dbReference>
<gene>
    <name evidence="5" type="primary">hsdS</name>
    <name evidence="5" type="ORF">MCNS_16690</name>
</gene>
<evidence type="ECO:0000256" key="3">
    <source>
        <dbReference type="ARBA" id="ARBA00023125"/>
    </source>
</evidence>
<keyword evidence="3" id="KW-0238">DNA-binding</keyword>
<dbReference type="Pfam" id="PF01420">
    <property type="entry name" value="Methylase_S"/>
    <property type="match status" value="1"/>
</dbReference>
<dbReference type="AlphaFoldDB" id="A0A7I7YA96"/>
<dbReference type="PANTHER" id="PTHR30408:SF12">
    <property type="entry name" value="TYPE I RESTRICTION ENZYME MJAVIII SPECIFICITY SUBUNIT"/>
    <property type="match status" value="1"/>
</dbReference>
<name>A0A7I7YA96_9MYCO</name>
<dbReference type="Gene3D" id="3.90.220.20">
    <property type="entry name" value="DNA methylase specificity domains"/>
    <property type="match status" value="2"/>
</dbReference>
<dbReference type="InterPro" id="IPR044946">
    <property type="entry name" value="Restrct_endonuc_typeI_TRD_sf"/>
</dbReference>
<dbReference type="PANTHER" id="PTHR30408">
    <property type="entry name" value="TYPE-1 RESTRICTION ENZYME ECOKI SPECIFICITY PROTEIN"/>
    <property type="match status" value="1"/>
</dbReference>
<proteinExistence type="inferred from homology"/>
<evidence type="ECO:0000313" key="6">
    <source>
        <dbReference type="Proteomes" id="UP000467385"/>
    </source>
</evidence>
<reference evidence="5 6" key="1">
    <citation type="journal article" date="2019" name="Emerg. Microbes Infect.">
        <title>Comprehensive subspecies identification of 175 nontuberculous mycobacteria species based on 7547 genomic profiles.</title>
        <authorList>
            <person name="Matsumoto Y."/>
            <person name="Kinjo T."/>
            <person name="Motooka D."/>
            <person name="Nabeya D."/>
            <person name="Jung N."/>
            <person name="Uechi K."/>
            <person name="Horii T."/>
            <person name="Iida T."/>
            <person name="Fujita J."/>
            <person name="Nakamura S."/>
        </authorList>
    </citation>
    <scope>NUCLEOTIDE SEQUENCE [LARGE SCALE GENOMIC DNA]</scope>
    <source>
        <strain evidence="5 6">JCM 14738</strain>
    </source>
</reference>
<dbReference type="GO" id="GO:0009307">
    <property type="term" value="P:DNA restriction-modification system"/>
    <property type="evidence" value="ECO:0007669"/>
    <property type="project" value="UniProtKB-KW"/>
</dbReference>
<dbReference type="InterPro" id="IPR052021">
    <property type="entry name" value="Type-I_RS_S_subunit"/>
</dbReference>
<protein>
    <submittedName>
        <fullName evidence="5">Type I restriction/modification system specificity determinant HsdS</fullName>
    </submittedName>
</protein>
<comment type="similarity">
    <text evidence="1">Belongs to the type-I restriction system S methylase family.</text>
</comment>
<dbReference type="Proteomes" id="UP000467385">
    <property type="component" value="Chromosome"/>
</dbReference>
<evidence type="ECO:0000259" key="4">
    <source>
        <dbReference type="Pfam" id="PF01420"/>
    </source>
</evidence>
<feature type="domain" description="Type I restriction modification DNA specificity" evidence="4">
    <location>
        <begin position="10"/>
        <end position="153"/>
    </location>
</feature>
<dbReference type="InterPro" id="IPR000055">
    <property type="entry name" value="Restrct_endonuc_typeI_TRD"/>
</dbReference>
<dbReference type="SUPFAM" id="SSF116734">
    <property type="entry name" value="DNA methylase specificity domain"/>
    <property type="match status" value="1"/>
</dbReference>
<keyword evidence="2" id="KW-0680">Restriction system</keyword>
<keyword evidence="6" id="KW-1185">Reference proteome</keyword>
<evidence type="ECO:0000256" key="2">
    <source>
        <dbReference type="ARBA" id="ARBA00022747"/>
    </source>
</evidence>
<evidence type="ECO:0000256" key="1">
    <source>
        <dbReference type="ARBA" id="ARBA00010923"/>
    </source>
</evidence>
<evidence type="ECO:0000313" key="5">
    <source>
        <dbReference type="EMBL" id="BBZ38606.1"/>
    </source>
</evidence>
<accession>A0A7I7YA96</accession>
<organism evidence="5 6">
    <name type="scientific">Mycobacterium conspicuum</name>
    <dbReference type="NCBI Taxonomy" id="44010"/>
    <lineage>
        <taxon>Bacteria</taxon>
        <taxon>Bacillati</taxon>
        <taxon>Actinomycetota</taxon>
        <taxon>Actinomycetes</taxon>
        <taxon>Mycobacteriales</taxon>
        <taxon>Mycobacteriaceae</taxon>
        <taxon>Mycobacterium</taxon>
    </lineage>
</organism>